<dbReference type="RefSeq" id="WP_089411734.1">
    <property type="nucleotide sequence ID" value="NZ_FZQA01000002.1"/>
</dbReference>
<dbReference type="InterPro" id="IPR028098">
    <property type="entry name" value="Glyco_trans_4-like_N"/>
</dbReference>
<dbReference type="GO" id="GO:0005975">
    <property type="term" value="P:carbohydrate metabolic process"/>
    <property type="evidence" value="ECO:0007669"/>
    <property type="project" value="InterPro"/>
</dbReference>
<name>A0A239PQ07_9PROT</name>
<keyword evidence="2" id="KW-0808">Transferase</keyword>
<evidence type="ECO:0000313" key="3">
    <source>
        <dbReference type="Proteomes" id="UP000198346"/>
    </source>
</evidence>
<dbReference type="SUPFAM" id="SSF48208">
    <property type="entry name" value="Six-hairpin glycosidases"/>
    <property type="match status" value="1"/>
</dbReference>
<dbReference type="PANTHER" id="PTHR12526:SF572">
    <property type="entry name" value="BLL5144 PROTEIN"/>
    <property type="match status" value="1"/>
</dbReference>
<dbReference type="Pfam" id="PF13692">
    <property type="entry name" value="Glyco_trans_1_4"/>
    <property type="match status" value="1"/>
</dbReference>
<gene>
    <name evidence="2" type="ORF">SAMN06297382_1257</name>
</gene>
<dbReference type="InterPro" id="IPR008928">
    <property type="entry name" value="6-hairpin_glycosidase_sf"/>
</dbReference>
<feature type="domain" description="Glycosyltransferase subfamily 4-like N-terminal" evidence="1">
    <location>
        <begin position="79"/>
        <end position="186"/>
    </location>
</feature>
<evidence type="ECO:0000259" key="1">
    <source>
        <dbReference type="Pfam" id="PF13439"/>
    </source>
</evidence>
<dbReference type="Pfam" id="PF13439">
    <property type="entry name" value="Glyco_transf_4"/>
    <property type="match status" value="1"/>
</dbReference>
<dbReference type="EMBL" id="FZQA01000002">
    <property type="protein sequence ID" value="SNT72220.1"/>
    <property type="molecule type" value="Genomic_DNA"/>
</dbReference>
<dbReference type="SUPFAM" id="SSF53756">
    <property type="entry name" value="UDP-Glycosyltransferase/glycogen phosphorylase"/>
    <property type="match status" value="1"/>
</dbReference>
<dbReference type="OrthoDB" id="9765330at2"/>
<proteinExistence type="predicted"/>
<organism evidence="2 3">
    <name type="scientific">Amphiplicatus metriothermophilus</name>
    <dbReference type="NCBI Taxonomy" id="1519374"/>
    <lineage>
        <taxon>Bacteria</taxon>
        <taxon>Pseudomonadati</taxon>
        <taxon>Pseudomonadota</taxon>
        <taxon>Alphaproteobacteria</taxon>
        <taxon>Parvularculales</taxon>
        <taxon>Parvularculaceae</taxon>
        <taxon>Amphiplicatus</taxon>
    </lineage>
</organism>
<dbReference type="PANTHER" id="PTHR12526">
    <property type="entry name" value="GLYCOSYLTRANSFERASE"/>
    <property type="match status" value="1"/>
</dbReference>
<accession>A0A239PQ07</accession>
<dbReference type="Proteomes" id="UP000198346">
    <property type="component" value="Unassembled WGS sequence"/>
</dbReference>
<protein>
    <submittedName>
        <fullName evidence="2">Glycosyltransferase involved in cell wall bisynthesis</fullName>
    </submittedName>
</protein>
<evidence type="ECO:0000313" key="2">
    <source>
        <dbReference type="EMBL" id="SNT72220.1"/>
    </source>
</evidence>
<keyword evidence="3" id="KW-1185">Reference proteome</keyword>
<sequence>MNHAASQDKPSARRATATGIRNIVLVGSYPPRRCGIATFTADIRAALEKAAPEARIGVVAMIDPGGRYDFSPEVIETVSQMDRRSYRAAAERVNELHPDVVCIQHEYGLFGGPAGEYLLDFVEALDAPVVVTLHTVLANPDEDQRRALERLAARASRLIVMARRGEQILRRVYDIPPARIAYAPHGAPDLPLSDAAPYKAELGLEGRDVLLTFGLLSPNKGLEYMIRAMPRILEARPRAFYVVLGATHPHLIAREGEAYRNELKALADSLGVGENVVFVNRYADADTLLSYLRAADVYVTPYLNEAQITSGTLSYAVALGKPVISTPYWHAAELLAEGRGVLAPFRDERALADAAVRLLCDETLREGMRAKAYAAGRSMIWPRIAERYLEIFRDAAMDSNGDGKVVSLRQARRDRLASTPSLEGLARFTDDCGLLQHGLFGVPDRNHGYCVDDNARALMLTCPLAGEEGGDPTAARLAWIYAAFVNHAWNEERGAFRNFMSYDRRWLEEAGSEDSVGRSFQAVAVAAAQARDPQLRRWARDLAARAMPHMERLRSPRAQAFVLLGLCALLRAKPFHPDARRLAADLAGRLKRGFDAYAGPEWRWFENVLAYDNARLPQALIVAGETLGRRAWIETGADALAWLCRKQTGRGGAFRPVGTDSFGAHRTAPKPFDQQPLEAAATIDACAAAYAASGEERWLEEARRAYDWYFGGNDLGLVLAQPEDGLCFDGLTPYNANFNQGAESALSYLQAVQSMKRLEKAAARAAETAQLAG</sequence>
<reference evidence="2 3" key="1">
    <citation type="submission" date="2017-07" db="EMBL/GenBank/DDBJ databases">
        <authorList>
            <person name="Sun Z.S."/>
            <person name="Albrecht U."/>
            <person name="Echele G."/>
            <person name="Lee C.C."/>
        </authorList>
    </citation>
    <scope>NUCLEOTIDE SEQUENCE [LARGE SCALE GENOMIC DNA]</scope>
    <source>
        <strain evidence="2 3">CGMCC 1.12710</strain>
    </source>
</reference>
<dbReference type="CDD" id="cd03822">
    <property type="entry name" value="GT4_mannosyltransferase-like"/>
    <property type="match status" value="1"/>
</dbReference>
<dbReference type="GO" id="GO:0016757">
    <property type="term" value="F:glycosyltransferase activity"/>
    <property type="evidence" value="ECO:0007669"/>
    <property type="project" value="UniProtKB-ARBA"/>
</dbReference>
<dbReference type="AlphaFoldDB" id="A0A239PQ07"/>
<dbReference type="Gene3D" id="3.40.50.2000">
    <property type="entry name" value="Glycogen Phosphorylase B"/>
    <property type="match status" value="2"/>
</dbReference>